<dbReference type="PANTHER" id="PTHR11132">
    <property type="entry name" value="SOLUTE CARRIER FAMILY 35"/>
    <property type="match status" value="1"/>
</dbReference>
<keyword evidence="4 5" id="KW-0472">Membrane</keyword>
<dbReference type="InterPro" id="IPR004853">
    <property type="entry name" value="Sugar_P_trans_dom"/>
</dbReference>
<comment type="caution">
    <text evidence="7">The sequence shown here is derived from an EMBL/GenBank/DDBJ whole genome shotgun (WGS) entry which is preliminary data.</text>
</comment>
<keyword evidence="3 5" id="KW-1133">Transmembrane helix</keyword>
<feature type="transmembrane region" description="Helical" evidence="5">
    <location>
        <begin position="305"/>
        <end position="326"/>
    </location>
</feature>
<reference evidence="7" key="1">
    <citation type="submission" date="2023-10" db="EMBL/GenBank/DDBJ databases">
        <title>Genome assemblies of two species of porcelain crab, Petrolisthes cinctipes and Petrolisthes manimaculis (Anomura: Porcellanidae).</title>
        <authorList>
            <person name="Angst P."/>
        </authorList>
    </citation>
    <scope>NUCLEOTIDE SEQUENCE</scope>
    <source>
        <strain evidence="7">PB745_01</strain>
        <tissue evidence="7">Gill</tissue>
    </source>
</reference>
<feature type="transmembrane region" description="Helical" evidence="5">
    <location>
        <begin position="332"/>
        <end position="349"/>
    </location>
</feature>
<evidence type="ECO:0000256" key="1">
    <source>
        <dbReference type="ARBA" id="ARBA00004141"/>
    </source>
</evidence>
<evidence type="ECO:0000256" key="3">
    <source>
        <dbReference type="ARBA" id="ARBA00022989"/>
    </source>
</evidence>
<accession>A0AAE1ENZ5</accession>
<evidence type="ECO:0000259" key="6">
    <source>
        <dbReference type="Pfam" id="PF03151"/>
    </source>
</evidence>
<feature type="transmembrane region" description="Helical" evidence="5">
    <location>
        <begin position="91"/>
        <end position="113"/>
    </location>
</feature>
<feature type="transmembrane region" description="Helical" evidence="5">
    <location>
        <begin position="272"/>
        <end position="293"/>
    </location>
</feature>
<comment type="subcellular location">
    <subcellularLocation>
        <location evidence="1">Membrane</location>
        <topology evidence="1">Multi-pass membrane protein</topology>
    </subcellularLocation>
</comment>
<protein>
    <recommendedName>
        <fullName evidence="6">Sugar phosphate transporter domain-containing protein</fullName>
    </recommendedName>
</protein>
<evidence type="ECO:0000256" key="4">
    <source>
        <dbReference type="ARBA" id="ARBA00023136"/>
    </source>
</evidence>
<evidence type="ECO:0000256" key="5">
    <source>
        <dbReference type="SAM" id="Phobius"/>
    </source>
</evidence>
<name>A0AAE1ENZ5_PETCI</name>
<keyword evidence="8" id="KW-1185">Reference proteome</keyword>
<keyword evidence="2 5" id="KW-0812">Transmembrane</keyword>
<proteinExistence type="predicted"/>
<dbReference type="Pfam" id="PF03151">
    <property type="entry name" value="TPT"/>
    <property type="match status" value="1"/>
</dbReference>
<organism evidence="7 8">
    <name type="scientific">Petrolisthes cinctipes</name>
    <name type="common">Flat porcelain crab</name>
    <dbReference type="NCBI Taxonomy" id="88211"/>
    <lineage>
        <taxon>Eukaryota</taxon>
        <taxon>Metazoa</taxon>
        <taxon>Ecdysozoa</taxon>
        <taxon>Arthropoda</taxon>
        <taxon>Crustacea</taxon>
        <taxon>Multicrustacea</taxon>
        <taxon>Malacostraca</taxon>
        <taxon>Eumalacostraca</taxon>
        <taxon>Eucarida</taxon>
        <taxon>Decapoda</taxon>
        <taxon>Pleocyemata</taxon>
        <taxon>Anomura</taxon>
        <taxon>Galatheoidea</taxon>
        <taxon>Porcellanidae</taxon>
        <taxon>Petrolisthes</taxon>
    </lineage>
</organism>
<evidence type="ECO:0000313" key="8">
    <source>
        <dbReference type="Proteomes" id="UP001286313"/>
    </source>
</evidence>
<dbReference type="Proteomes" id="UP001286313">
    <property type="component" value="Unassembled WGS sequence"/>
</dbReference>
<evidence type="ECO:0000313" key="7">
    <source>
        <dbReference type="EMBL" id="KAK3857670.1"/>
    </source>
</evidence>
<gene>
    <name evidence="7" type="ORF">Pcinc_036092</name>
</gene>
<sequence>MNTTRMPTLSQLVRTEVKEGGAPRGRNHFRNQENNQPCIYSAESCGTCEFLGQMAVQRNISTVSTAVLYGSLSFSMAFLNKMLMSQYSFNYPYFILSCQMLLSVTVLELLRVYELLDLPRITPSAIKMFALPALFYSLHAILALAALEGLNIPMYGAVKRCTPLVNLILAAVYLKKTPPSPLVIISVLTITFGCLTAAFSDPDFNGVAYIVGGVSVVVQALYLTLVQQCGIKMSPVHILHLNSYISAVPFMILTVIRGELVAVLHYPHLTEVWFVSFMITVVGMGLLLNFSLFHCTVMTSALTTSIVGVIKSVLQTVIGFFAFGGISYHPVNVAGIILNLTGGVLYTYAKYKDQRNEHKQEDVEDDLVQEKVTAITTITN</sequence>
<feature type="domain" description="Sugar phosphate transporter" evidence="6">
    <location>
        <begin position="72"/>
        <end position="346"/>
    </location>
</feature>
<feature type="transmembrane region" description="Helical" evidence="5">
    <location>
        <begin position="206"/>
        <end position="226"/>
    </location>
</feature>
<feature type="transmembrane region" description="Helical" evidence="5">
    <location>
        <begin position="125"/>
        <end position="146"/>
    </location>
</feature>
<evidence type="ECO:0000256" key="2">
    <source>
        <dbReference type="ARBA" id="ARBA00022692"/>
    </source>
</evidence>
<dbReference type="GO" id="GO:0016020">
    <property type="term" value="C:membrane"/>
    <property type="evidence" value="ECO:0007669"/>
    <property type="project" value="UniProtKB-SubCell"/>
</dbReference>
<dbReference type="InterPro" id="IPR050186">
    <property type="entry name" value="TPT_transporter"/>
</dbReference>
<dbReference type="AlphaFoldDB" id="A0AAE1ENZ5"/>
<dbReference type="EMBL" id="JAWQEG010005547">
    <property type="protein sequence ID" value="KAK3857670.1"/>
    <property type="molecule type" value="Genomic_DNA"/>
</dbReference>
<feature type="transmembrane region" description="Helical" evidence="5">
    <location>
        <begin position="181"/>
        <end position="200"/>
    </location>
</feature>